<dbReference type="EMBL" id="WDCP01000028">
    <property type="protein sequence ID" value="KAB6338882.1"/>
    <property type="molecule type" value="Genomic_DNA"/>
</dbReference>
<dbReference type="AlphaFoldDB" id="A0A174DUA2"/>
<evidence type="ECO:0000313" key="4">
    <source>
        <dbReference type="Proteomes" id="UP000438288"/>
    </source>
</evidence>
<reference evidence="1 4" key="3">
    <citation type="journal article" date="2019" name="Nat. Med.">
        <title>A library of human gut bacterial isolates paired with longitudinal multiomics data enables mechanistic microbiome research.</title>
        <authorList>
            <person name="Poyet M."/>
            <person name="Groussin M."/>
            <person name="Gibbons S.M."/>
            <person name="Avila-Pacheco J."/>
            <person name="Jiang X."/>
            <person name="Kearney S.M."/>
            <person name="Perrotta A.R."/>
            <person name="Berdy B."/>
            <person name="Zhao S."/>
            <person name="Lieberman T.D."/>
            <person name="Swanson P.K."/>
            <person name="Smith M."/>
            <person name="Roesemann S."/>
            <person name="Alexander J.E."/>
            <person name="Rich S.A."/>
            <person name="Livny J."/>
            <person name="Vlamakis H."/>
            <person name="Clish C."/>
            <person name="Bullock K."/>
            <person name="Deik A."/>
            <person name="Scott J."/>
            <person name="Pierce K.A."/>
            <person name="Xavier R.J."/>
            <person name="Alm E.J."/>
        </authorList>
    </citation>
    <scope>NUCLEOTIDE SEQUENCE [LARGE SCALE GENOMIC DNA]</scope>
    <source>
        <strain evidence="1 4">BIOML-A16</strain>
    </source>
</reference>
<reference evidence="3" key="1">
    <citation type="submission" date="2017-04" db="EMBL/GenBank/DDBJ databases">
        <title>Function of individual gut microbiota members based on whole genome sequencing of pure cultures obtained from chicken caecum.</title>
        <authorList>
            <person name="Medvecky M."/>
            <person name="Cejkova D."/>
            <person name="Polansky O."/>
            <person name="Karasova D."/>
            <person name="Kubasova T."/>
            <person name="Cizek A."/>
            <person name="Rychlik I."/>
        </authorList>
    </citation>
    <scope>NUCLEOTIDE SEQUENCE [LARGE SCALE GENOMIC DNA]</scope>
    <source>
        <strain evidence="3">An109</strain>
    </source>
</reference>
<comment type="caution">
    <text evidence="2">The sequence shown here is derived from an EMBL/GenBank/DDBJ whole genome shotgun (WGS) entry which is preliminary data.</text>
</comment>
<dbReference type="RefSeq" id="WP_008765982.1">
    <property type="nucleotide sequence ID" value="NZ_CABKPA010000034.1"/>
</dbReference>
<evidence type="ECO:0000313" key="2">
    <source>
        <dbReference type="EMBL" id="OUQ67446.1"/>
    </source>
</evidence>
<protein>
    <submittedName>
        <fullName evidence="2">Uncharacterized protein</fullName>
    </submittedName>
</protein>
<dbReference type="Proteomes" id="UP000196036">
    <property type="component" value="Unassembled WGS sequence"/>
</dbReference>
<proteinExistence type="predicted"/>
<dbReference type="EMBL" id="NFLW01000023">
    <property type="protein sequence ID" value="OUQ67446.1"/>
    <property type="molecule type" value="Genomic_DNA"/>
</dbReference>
<evidence type="ECO:0000313" key="1">
    <source>
        <dbReference type="EMBL" id="KAB6338882.1"/>
    </source>
</evidence>
<sequence length="97" mass="10945">MSYNLSQIMKSAHRNYKKGGKTFSECLKSAWSFAKLQESFSPEAVKSRTDKFLAERHEAMSKTAKATPSKEYNNLNIPASAYYNPNSTHYGAHYVGD</sequence>
<organism evidence="2 3">
    <name type="scientific">Bacteroides xylanisolvens</name>
    <dbReference type="NCBI Taxonomy" id="371601"/>
    <lineage>
        <taxon>Bacteria</taxon>
        <taxon>Pseudomonadati</taxon>
        <taxon>Bacteroidota</taxon>
        <taxon>Bacteroidia</taxon>
        <taxon>Bacteroidales</taxon>
        <taxon>Bacteroidaceae</taxon>
        <taxon>Bacteroides</taxon>
    </lineage>
</organism>
<dbReference type="Proteomes" id="UP000438288">
    <property type="component" value="Unassembled WGS sequence"/>
</dbReference>
<evidence type="ECO:0000313" key="3">
    <source>
        <dbReference type="Proteomes" id="UP000196036"/>
    </source>
</evidence>
<dbReference type="GeneID" id="29454386"/>
<reference evidence="2" key="2">
    <citation type="journal article" date="2018" name="BMC Genomics">
        <title>Whole genome sequencing and function prediction of 133 gut anaerobes isolated from chicken caecum in pure cultures.</title>
        <authorList>
            <person name="Medvecky M."/>
            <person name="Cejkova D."/>
            <person name="Polansky O."/>
            <person name="Karasova D."/>
            <person name="Kubasova T."/>
            <person name="Cizek A."/>
            <person name="Rychlik I."/>
        </authorList>
    </citation>
    <scope>NUCLEOTIDE SEQUENCE</scope>
    <source>
        <strain evidence="2">An109</strain>
    </source>
</reference>
<name>A0A174DUA2_9BACE</name>
<accession>A0A174DUA2</accession>
<gene>
    <name evidence="2" type="ORF">B5E52_12640</name>
    <name evidence="1" type="ORF">GAZ43_13030</name>
</gene>